<reference evidence="2" key="1">
    <citation type="submission" date="2020-11" db="EMBL/GenBank/DDBJ databases">
        <authorList>
            <consortium name="DOE Joint Genome Institute"/>
            <person name="Ahrendt S."/>
            <person name="Riley R."/>
            <person name="Andreopoulos W."/>
            <person name="Labutti K."/>
            <person name="Pangilinan J."/>
            <person name="Ruiz-Duenas F.J."/>
            <person name="Barrasa J.M."/>
            <person name="Sanchez-Garcia M."/>
            <person name="Camarero S."/>
            <person name="Miyauchi S."/>
            <person name="Serrano A."/>
            <person name="Linde D."/>
            <person name="Babiker R."/>
            <person name="Drula E."/>
            <person name="Ayuso-Fernandez I."/>
            <person name="Pacheco R."/>
            <person name="Padilla G."/>
            <person name="Ferreira P."/>
            <person name="Barriuso J."/>
            <person name="Kellner H."/>
            <person name="Castanera R."/>
            <person name="Alfaro M."/>
            <person name="Ramirez L."/>
            <person name="Pisabarro A.G."/>
            <person name="Kuo A."/>
            <person name="Tritt A."/>
            <person name="Lipzen A."/>
            <person name="He G."/>
            <person name="Yan M."/>
            <person name="Ng V."/>
            <person name="Cullen D."/>
            <person name="Martin F."/>
            <person name="Rosso M.-N."/>
            <person name="Henrissat B."/>
            <person name="Hibbett D."/>
            <person name="Martinez A.T."/>
            <person name="Grigoriev I.V."/>
        </authorList>
    </citation>
    <scope>NUCLEOTIDE SEQUENCE</scope>
    <source>
        <strain evidence="2">AH 40177</strain>
    </source>
</reference>
<protein>
    <submittedName>
        <fullName evidence="2">Uncharacterized protein</fullName>
    </submittedName>
</protein>
<sequence>MLPYMVSCCQTWYVSDTVRVFFVFCCISHCSPSTVLSVYLSLSFVPAHYITPLNASISLPHLLCFTHSIPTCFMLLPF</sequence>
<keyword evidence="1" id="KW-0472">Membrane</keyword>
<evidence type="ECO:0000256" key="1">
    <source>
        <dbReference type="SAM" id="Phobius"/>
    </source>
</evidence>
<proteinExistence type="predicted"/>
<comment type="caution">
    <text evidence="2">The sequence shown here is derived from an EMBL/GenBank/DDBJ whole genome shotgun (WGS) entry which is preliminary data.</text>
</comment>
<keyword evidence="3" id="KW-1185">Reference proteome</keyword>
<dbReference type="AlphaFoldDB" id="A0A9P5Q189"/>
<gene>
    <name evidence="2" type="ORF">BDP27DRAFT_1319245</name>
</gene>
<feature type="transmembrane region" description="Helical" evidence="1">
    <location>
        <begin position="57"/>
        <end position="76"/>
    </location>
</feature>
<evidence type="ECO:0000313" key="3">
    <source>
        <dbReference type="Proteomes" id="UP000772434"/>
    </source>
</evidence>
<feature type="non-terminal residue" evidence="2">
    <location>
        <position position="78"/>
    </location>
</feature>
<name>A0A9P5Q189_9AGAR</name>
<feature type="transmembrane region" description="Helical" evidence="1">
    <location>
        <begin position="20"/>
        <end position="45"/>
    </location>
</feature>
<dbReference type="Proteomes" id="UP000772434">
    <property type="component" value="Unassembled WGS sequence"/>
</dbReference>
<evidence type="ECO:0000313" key="2">
    <source>
        <dbReference type="EMBL" id="KAF9072999.1"/>
    </source>
</evidence>
<keyword evidence="1" id="KW-1133">Transmembrane helix</keyword>
<dbReference type="EMBL" id="JADNRY010000020">
    <property type="protein sequence ID" value="KAF9072999.1"/>
    <property type="molecule type" value="Genomic_DNA"/>
</dbReference>
<accession>A0A9P5Q189</accession>
<keyword evidence="1" id="KW-0812">Transmembrane</keyword>
<organism evidence="2 3">
    <name type="scientific">Rhodocollybia butyracea</name>
    <dbReference type="NCBI Taxonomy" id="206335"/>
    <lineage>
        <taxon>Eukaryota</taxon>
        <taxon>Fungi</taxon>
        <taxon>Dikarya</taxon>
        <taxon>Basidiomycota</taxon>
        <taxon>Agaricomycotina</taxon>
        <taxon>Agaricomycetes</taxon>
        <taxon>Agaricomycetidae</taxon>
        <taxon>Agaricales</taxon>
        <taxon>Marasmiineae</taxon>
        <taxon>Omphalotaceae</taxon>
        <taxon>Rhodocollybia</taxon>
    </lineage>
</organism>